<comment type="caution">
    <text evidence="1">The sequence shown here is derived from an EMBL/GenBank/DDBJ whole genome shotgun (WGS) entry which is preliminary data.</text>
</comment>
<protein>
    <submittedName>
        <fullName evidence="1">HEAT repeat domain-containing protein</fullName>
    </submittedName>
</protein>
<dbReference type="EMBL" id="JAPNKA010000001">
    <property type="protein sequence ID" value="MCY1075585.1"/>
    <property type="molecule type" value="Genomic_DNA"/>
</dbReference>
<dbReference type="InterPro" id="IPR011989">
    <property type="entry name" value="ARM-like"/>
</dbReference>
<gene>
    <name evidence="1" type="ORF">OV287_13960</name>
</gene>
<dbReference type="InterPro" id="IPR016024">
    <property type="entry name" value="ARM-type_fold"/>
</dbReference>
<evidence type="ECO:0000313" key="2">
    <source>
        <dbReference type="Proteomes" id="UP001207654"/>
    </source>
</evidence>
<sequence length="328" mass="35748">MAQREDVTQLRNELIEAFNEGDEARAHAQVSQLGARKARPLLEAMLEDPDAATRQAAAFGLGELGGAASIRRLEQQLALEEARGEHDGAAVVEALTQALGRIKGASARTSLVRRLERLVADSSPDPADLNDVVCALWRKRHPDLIPVVRQVLEKIAPPASPILHSLLVLLEKSPEQLRDWAADSSIPIELKGQVLTVLTEEIPEVLVSTLPAFISSAWPLVDTAVKYRGTASSYCVDLFSLLLLRPEQLLPMLPEADRARLRDMARRLLTATAALKCALQAAVLLKYLGRPEDAALLEAHRPADPTLAKVFDDAALVLRGRPSPERIV</sequence>
<name>A0ABT4A1R4_9BACT</name>
<dbReference type="RefSeq" id="WP_267534511.1">
    <property type="nucleotide sequence ID" value="NZ_JAPNKA010000001.1"/>
</dbReference>
<organism evidence="1 2">
    <name type="scientific">Archangium lansingense</name>
    <dbReference type="NCBI Taxonomy" id="2995310"/>
    <lineage>
        <taxon>Bacteria</taxon>
        <taxon>Pseudomonadati</taxon>
        <taxon>Myxococcota</taxon>
        <taxon>Myxococcia</taxon>
        <taxon>Myxococcales</taxon>
        <taxon>Cystobacterineae</taxon>
        <taxon>Archangiaceae</taxon>
        <taxon>Archangium</taxon>
    </lineage>
</organism>
<reference evidence="1 2" key="1">
    <citation type="submission" date="2022-11" db="EMBL/GenBank/DDBJ databases">
        <title>Minimal conservation of predation-associated metabolite biosynthetic gene clusters underscores biosynthetic potential of Myxococcota including descriptions for ten novel species: Archangium lansinium sp. nov., Myxococcus landrumus sp. nov., Nannocystis bai.</title>
        <authorList>
            <person name="Ahearne A."/>
            <person name="Stevens C."/>
            <person name="Phillips K."/>
        </authorList>
    </citation>
    <scope>NUCLEOTIDE SEQUENCE [LARGE SCALE GENOMIC DNA]</scope>
    <source>
        <strain evidence="1 2">MIWBW</strain>
    </source>
</reference>
<keyword evidence="2" id="KW-1185">Reference proteome</keyword>
<accession>A0ABT4A1R4</accession>
<dbReference type="Pfam" id="PF13646">
    <property type="entry name" value="HEAT_2"/>
    <property type="match status" value="1"/>
</dbReference>
<dbReference type="SUPFAM" id="SSF48371">
    <property type="entry name" value="ARM repeat"/>
    <property type="match status" value="1"/>
</dbReference>
<dbReference type="Proteomes" id="UP001207654">
    <property type="component" value="Unassembled WGS sequence"/>
</dbReference>
<proteinExistence type="predicted"/>
<evidence type="ECO:0000313" key="1">
    <source>
        <dbReference type="EMBL" id="MCY1075585.1"/>
    </source>
</evidence>
<dbReference type="Gene3D" id="1.25.10.10">
    <property type="entry name" value="Leucine-rich Repeat Variant"/>
    <property type="match status" value="1"/>
</dbReference>